<keyword evidence="3" id="KW-0175">Coiled coil</keyword>
<dbReference type="SUPFAM" id="SSF47923">
    <property type="entry name" value="Ypt/Rab-GAP domain of gyp1p"/>
    <property type="match status" value="1"/>
</dbReference>
<keyword evidence="5" id="KW-1185">Reference proteome</keyword>
<feature type="coiled-coil region" evidence="3">
    <location>
        <begin position="585"/>
        <end position="646"/>
    </location>
</feature>
<feature type="coiled-coil region" evidence="3">
    <location>
        <begin position="333"/>
        <end position="360"/>
    </location>
</feature>
<dbReference type="GO" id="GO:0060271">
    <property type="term" value="P:cilium assembly"/>
    <property type="evidence" value="ECO:0007669"/>
    <property type="project" value="TreeGrafter"/>
</dbReference>
<reference evidence="5" key="1">
    <citation type="journal article" date="2016" name="Nat. Commun.">
        <title>The Gonium pectorale genome demonstrates co-option of cell cycle regulation during the evolution of multicellularity.</title>
        <authorList>
            <person name="Hanschen E.R."/>
            <person name="Marriage T.N."/>
            <person name="Ferris P.J."/>
            <person name="Hamaji T."/>
            <person name="Toyoda A."/>
            <person name="Fujiyama A."/>
            <person name="Neme R."/>
            <person name="Noguchi H."/>
            <person name="Minakuchi Y."/>
            <person name="Suzuki M."/>
            <person name="Kawai-Toyooka H."/>
            <person name="Smith D.R."/>
            <person name="Sparks H."/>
            <person name="Anderson J."/>
            <person name="Bakaric R."/>
            <person name="Luria V."/>
            <person name="Karger A."/>
            <person name="Kirschner M.W."/>
            <person name="Durand P.M."/>
            <person name="Michod R.E."/>
            <person name="Nozaki H."/>
            <person name="Olson B.J."/>
        </authorList>
    </citation>
    <scope>NUCLEOTIDE SEQUENCE [LARGE SCALE GENOMIC DNA]</scope>
    <source>
        <strain evidence="5">NIES-2863</strain>
    </source>
</reference>
<dbReference type="InterPro" id="IPR035969">
    <property type="entry name" value="Rab-GAP_TBC_sf"/>
</dbReference>
<dbReference type="Proteomes" id="UP000075714">
    <property type="component" value="Unassembled WGS sequence"/>
</dbReference>
<gene>
    <name evidence="4" type="ORF">GPECTOR_5g290</name>
</gene>
<evidence type="ECO:0000256" key="3">
    <source>
        <dbReference type="SAM" id="Coils"/>
    </source>
</evidence>
<dbReference type="STRING" id="33097.A0A150GWC5"/>
<name>A0A150GWC5_GONPE</name>
<evidence type="ECO:0000256" key="1">
    <source>
        <dbReference type="ARBA" id="ARBA00022574"/>
    </source>
</evidence>
<protein>
    <recommendedName>
        <fullName evidence="6">Rab-GAP TBC domain-containing protein</fullName>
    </recommendedName>
</protein>
<dbReference type="PANTHER" id="PTHR19853:SF1">
    <property type="entry name" value="TBC1 DOMAIN FAMILY MEMBER 31"/>
    <property type="match status" value="1"/>
</dbReference>
<dbReference type="Gene3D" id="1.10.472.80">
    <property type="entry name" value="Ypt/Rab-GAP domain of gyp1p, domain 3"/>
    <property type="match status" value="1"/>
</dbReference>
<organism evidence="4 5">
    <name type="scientific">Gonium pectorale</name>
    <name type="common">Green alga</name>
    <dbReference type="NCBI Taxonomy" id="33097"/>
    <lineage>
        <taxon>Eukaryota</taxon>
        <taxon>Viridiplantae</taxon>
        <taxon>Chlorophyta</taxon>
        <taxon>core chlorophytes</taxon>
        <taxon>Chlorophyceae</taxon>
        <taxon>CS clade</taxon>
        <taxon>Chlamydomonadales</taxon>
        <taxon>Volvocaceae</taxon>
        <taxon>Gonium</taxon>
    </lineage>
</organism>
<dbReference type="GO" id="GO:0036064">
    <property type="term" value="C:ciliary basal body"/>
    <property type="evidence" value="ECO:0007669"/>
    <property type="project" value="TreeGrafter"/>
</dbReference>
<evidence type="ECO:0000313" key="4">
    <source>
        <dbReference type="EMBL" id="KXZ54196.1"/>
    </source>
</evidence>
<evidence type="ECO:0000313" key="5">
    <source>
        <dbReference type="Proteomes" id="UP000075714"/>
    </source>
</evidence>
<feature type="coiled-coil region" evidence="3">
    <location>
        <begin position="385"/>
        <end position="412"/>
    </location>
</feature>
<evidence type="ECO:0008006" key="6">
    <source>
        <dbReference type="Google" id="ProtNLM"/>
    </source>
</evidence>
<feature type="coiled-coil region" evidence="3">
    <location>
        <begin position="467"/>
        <end position="494"/>
    </location>
</feature>
<proteinExistence type="predicted"/>
<dbReference type="InterPro" id="IPR051570">
    <property type="entry name" value="TBC1_cilium_biogenesis"/>
</dbReference>
<dbReference type="EMBL" id="LSYV01000006">
    <property type="protein sequence ID" value="KXZ54196.1"/>
    <property type="molecule type" value="Genomic_DNA"/>
</dbReference>
<dbReference type="PANTHER" id="PTHR19853">
    <property type="entry name" value="WD REPEAT CONTAINING PROTEIN 3 WDR3"/>
    <property type="match status" value="1"/>
</dbReference>
<dbReference type="OrthoDB" id="5578278at2759"/>
<evidence type="ECO:0000256" key="2">
    <source>
        <dbReference type="ARBA" id="ARBA00022737"/>
    </source>
</evidence>
<feature type="coiled-coil region" evidence="3">
    <location>
        <begin position="533"/>
        <end position="560"/>
    </location>
</feature>
<accession>A0A150GWC5</accession>
<keyword evidence="1" id="KW-0853">WD repeat</keyword>
<sequence>MADPAAASLNRARLQSLLEAFGEYPSKYRLMIWDFLLQLPHNTSAFAALAGLGLHSAFREVPDRLPLVNRALAQRLAATLSQLAHWCPVFAESTFLPDLVFPFVKLFASAPSAQSAAMNERCFETLATLLSCGWLRSWWERFPHPPLGVLSRIQDVLALHDAPLAAHFGTFRGGLAGVVWPHLATLWTELLPRSDWLRLWDHCITAGPDLLYFFVAAYFISLRTHMMSLDTDHALANWMAGPPPVELGTVMQAAYQLRSRTPEELRPVPSDWRPLPAGPTYTEFTDFPKGAVELFAADRARIRDAEEALLRRRAVVSELELRTRAVALQAASLSTERQQLAALEEQRRAMLRQLDAEAANEMTRLDDRAKEEKLRQIATVERAYQENLLEIRATWQRELEAARAEIAHKRALAAQQIRSREEDEQIKTLEFHAQQRMRDMEEDVRRTAVASAVRDELVAQQVEAEAKQRAKMKEWEAEDEARKLRQQVEMARRAELALAAEEGAARRAALREAQSLTLALDDELIKVDKDRKLRRLAEDAAAATAEARAAEESRDAARTAAEVETMRLRAHADTAWLEAEQLRREQLLEAERQQMEATAAAAREKLLETEAATRAIAAQSELLERRRALERQNAEEESEARRLMAIMASERGRDAAFVSVLAAKQEEMKV</sequence>
<keyword evidence="2" id="KW-0677">Repeat</keyword>
<comment type="caution">
    <text evidence="4">The sequence shown here is derived from an EMBL/GenBank/DDBJ whole genome shotgun (WGS) entry which is preliminary data.</text>
</comment>
<dbReference type="AlphaFoldDB" id="A0A150GWC5"/>